<dbReference type="GO" id="GO:0016810">
    <property type="term" value="F:hydrolase activity, acting on carbon-nitrogen (but not peptide) bonds"/>
    <property type="evidence" value="ECO:0007669"/>
    <property type="project" value="InterPro"/>
</dbReference>
<evidence type="ECO:0000256" key="1">
    <source>
        <dbReference type="ARBA" id="ARBA00022723"/>
    </source>
</evidence>
<sequence>MEPYSAQVMELLSLGKTSEGAYRIKVAVTHEDRQASYIIDIDEFTYLGLEALRPVDGGRARLSPYPKWDPYHNTYYSAVVRMSGVSRETLYFACSEEFIQAIKRLQQNELPPVPIGEEALGNGGEESARRRSPSRRRFAARASRLAGLLLALVVIGLLALSIPTEGQEDPVRLPGGQIGVANAGAKTEVSTAAAAPVSASQPQKNDAHEDEAPIAAVTADRPAQTQASVKPAAQQAQAGYQVIEVEDDKKFFGLPKEYVALTFDDGPSSLTKKIVDILVENKIAATFLFVGKNVERHPDAVAYASEHGMAVGNHSWDHSVLTKFTPKAQNATLSKTNAAIEALTGEPVTLFRPPYGAVNDELISSAEKLNMKTLLWNRDPEDWNAKKPEDILRYFREVEAAGGVYVLHEDKFTAEALPEIIQYLKDKDLKFAIFK</sequence>
<feature type="domain" description="NodB homology" evidence="5">
    <location>
        <begin position="257"/>
        <end position="432"/>
    </location>
</feature>
<dbReference type="InterPro" id="IPR011330">
    <property type="entry name" value="Glyco_hydro/deAcase_b/a-brl"/>
</dbReference>
<evidence type="ECO:0000256" key="3">
    <source>
        <dbReference type="SAM" id="MobiDB-lite"/>
    </source>
</evidence>
<accession>A0A841STF4</accession>
<dbReference type="GO" id="GO:0005975">
    <property type="term" value="P:carbohydrate metabolic process"/>
    <property type="evidence" value="ECO:0007669"/>
    <property type="project" value="InterPro"/>
</dbReference>
<dbReference type="RefSeq" id="WP_185119494.1">
    <property type="nucleotide sequence ID" value="NZ_JACJVQ010000006.1"/>
</dbReference>
<keyword evidence="2" id="KW-0378">Hydrolase</keyword>
<dbReference type="GO" id="GO:0016020">
    <property type="term" value="C:membrane"/>
    <property type="evidence" value="ECO:0007669"/>
    <property type="project" value="TreeGrafter"/>
</dbReference>
<dbReference type="InterPro" id="IPR050248">
    <property type="entry name" value="Polysacc_deacetylase_ArnD"/>
</dbReference>
<dbReference type="PROSITE" id="PS51677">
    <property type="entry name" value="NODB"/>
    <property type="match status" value="1"/>
</dbReference>
<dbReference type="EMBL" id="JACJVQ010000006">
    <property type="protein sequence ID" value="MBB6634269.1"/>
    <property type="molecule type" value="Genomic_DNA"/>
</dbReference>
<dbReference type="InterPro" id="IPR002509">
    <property type="entry name" value="NODB_dom"/>
</dbReference>
<keyword evidence="7" id="KW-1185">Reference proteome</keyword>
<gene>
    <name evidence="6" type="ORF">H7B67_09120</name>
</gene>
<comment type="caution">
    <text evidence="6">The sequence shown here is derived from an EMBL/GenBank/DDBJ whole genome shotgun (WGS) entry which is preliminary data.</text>
</comment>
<dbReference type="PANTHER" id="PTHR10587:SF133">
    <property type="entry name" value="CHITIN DEACETYLASE 1-RELATED"/>
    <property type="match status" value="1"/>
</dbReference>
<evidence type="ECO:0000256" key="4">
    <source>
        <dbReference type="SAM" id="Phobius"/>
    </source>
</evidence>
<evidence type="ECO:0000313" key="6">
    <source>
        <dbReference type="EMBL" id="MBB6634269.1"/>
    </source>
</evidence>
<feature type="transmembrane region" description="Helical" evidence="4">
    <location>
        <begin position="145"/>
        <end position="162"/>
    </location>
</feature>
<reference evidence="6 7" key="1">
    <citation type="submission" date="2020-08" db="EMBL/GenBank/DDBJ databases">
        <title>Cohnella phylogeny.</title>
        <authorList>
            <person name="Dunlap C."/>
        </authorList>
    </citation>
    <scope>NUCLEOTIDE SEQUENCE [LARGE SCALE GENOMIC DNA]</scope>
    <source>
        <strain evidence="6 7">DSM 25241</strain>
    </source>
</reference>
<proteinExistence type="predicted"/>
<dbReference type="GO" id="GO:0046872">
    <property type="term" value="F:metal ion binding"/>
    <property type="evidence" value="ECO:0007669"/>
    <property type="project" value="UniProtKB-KW"/>
</dbReference>
<dbReference type="Proteomes" id="UP000535838">
    <property type="component" value="Unassembled WGS sequence"/>
</dbReference>
<keyword evidence="1" id="KW-0479">Metal-binding</keyword>
<evidence type="ECO:0000313" key="7">
    <source>
        <dbReference type="Proteomes" id="UP000535838"/>
    </source>
</evidence>
<dbReference type="SUPFAM" id="SSF88713">
    <property type="entry name" value="Glycoside hydrolase/deacetylase"/>
    <property type="match status" value="1"/>
</dbReference>
<keyword evidence="4" id="KW-0812">Transmembrane</keyword>
<dbReference type="PANTHER" id="PTHR10587">
    <property type="entry name" value="GLYCOSYL TRANSFERASE-RELATED"/>
    <property type="match status" value="1"/>
</dbReference>
<evidence type="ECO:0000259" key="5">
    <source>
        <dbReference type="PROSITE" id="PS51677"/>
    </source>
</evidence>
<feature type="region of interest" description="Disordered" evidence="3">
    <location>
        <begin position="113"/>
        <end position="136"/>
    </location>
</feature>
<keyword evidence="4" id="KW-0472">Membrane</keyword>
<organism evidence="6 7">
    <name type="scientific">Cohnella thailandensis</name>
    <dbReference type="NCBI Taxonomy" id="557557"/>
    <lineage>
        <taxon>Bacteria</taxon>
        <taxon>Bacillati</taxon>
        <taxon>Bacillota</taxon>
        <taxon>Bacilli</taxon>
        <taxon>Bacillales</taxon>
        <taxon>Paenibacillaceae</taxon>
        <taxon>Cohnella</taxon>
    </lineage>
</organism>
<protein>
    <submittedName>
        <fullName evidence="6">Polysaccharide deacetylase family protein</fullName>
    </submittedName>
</protein>
<dbReference type="AlphaFoldDB" id="A0A841STF4"/>
<dbReference type="Gene3D" id="3.20.20.370">
    <property type="entry name" value="Glycoside hydrolase/deacetylase"/>
    <property type="match status" value="1"/>
</dbReference>
<evidence type="ECO:0000256" key="2">
    <source>
        <dbReference type="ARBA" id="ARBA00022801"/>
    </source>
</evidence>
<name>A0A841STF4_9BACL</name>
<keyword evidence="4" id="KW-1133">Transmembrane helix</keyword>
<dbReference type="CDD" id="cd10917">
    <property type="entry name" value="CE4_NodB_like_6s_7s"/>
    <property type="match status" value="1"/>
</dbReference>
<dbReference type="Pfam" id="PF01522">
    <property type="entry name" value="Polysacc_deac_1"/>
    <property type="match status" value="1"/>
</dbReference>